<accession>A0A9Q1H8Q1</accession>
<evidence type="ECO:0000313" key="1">
    <source>
        <dbReference type="EMBL" id="KAJ8036703.1"/>
    </source>
</evidence>
<name>A0A9Q1H8Q1_HOLLE</name>
<comment type="caution">
    <text evidence="1">The sequence shown here is derived from an EMBL/GenBank/DDBJ whole genome shotgun (WGS) entry which is preliminary data.</text>
</comment>
<dbReference type="EMBL" id="JAIZAY010000009">
    <property type="protein sequence ID" value="KAJ8036703.1"/>
    <property type="molecule type" value="Genomic_DNA"/>
</dbReference>
<organism evidence="1 2">
    <name type="scientific">Holothuria leucospilota</name>
    <name type="common">Black long sea cucumber</name>
    <name type="synonym">Mertensiothuria leucospilota</name>
    <dbReference type="NCBI Taxonomy" id="206669"/>
    <lineage>
        <taxon>Eukaryota</taxon>
        <taxon>Metazoa</taxon>
        <taxon>Echinodermata</taxon>
        <taxon>Eleutherozoa</taxon>
        <taxon>Echinozoa</taxon>
        <taxon>Holothuroidea</taxon>
        <taxon>Aspidochirotacea</taxon>
        <taxon>Aspidochirotida</taxon>
        <taxon>Holothuriidae</taxon>
        <taxon>Holothuria</taxon>
    </lineage>
</organism>
<dbReference type="Proteomes" id="UP001152320">
    <property type="component" value="Chromosome 9"/>
</dbReference>
<dbReference type="AlphaFoldDB" id="A0A9Q1H8Q1"/>
<sequence length="133" mass="15529">MNPVTIFSTELYKSLILCRISLYSTQSKAYTRRRLVVNLQLCRPFGWACAFFKLPYNFRIFSNNVRTFFFQIFCKQKAFIWIFSSLKHFSLFCCQGFKLRLPLPAWQILGLPLCSGSLTRQIWGFSGSNIQVG</sequence>
<evidence type="ECO:0000313" key="2">
    <source>
        <dbReference type="Proteomes" id="UP001152320"/>
    </source>
</evidence>
<gene>
    <name evidence="1" type="ORF">HOLleu_20755</name>
</gene>
<proteinExistence type="predicted"/>
<reference evidence="1" key="1">
    <citation type="submission" date="2021-10" db="EMBL/GenBank/DDBJ databases">
        <title>Tropical sea cucumber genome reveals ecological adaptation and Cuvierian tubules defense mechanism.</title>
        <authorList>
            <person name="Chen T."/>
        </authorList>
    </citation>
    <scope>NUCLEOTIDE SEQUENCE</scope>
    <source>
        <strain evidence="1">Nanhai2018</strain>
        <tissue evidence="1">Muscle</tissue>
    </source>
</reference>
<protein>
    <submittedName>
        <fullName evidence="1">Uncharacterized protein</fullName>
    </submittedName>
</protein>
<keyword evidence="2" id="KW-1185">Reference proteome</keyword>